<evidence type="ECO:0000313" key="1">
    <source>
        <dbReference type="EMBL" id="KAJ7972174.1"/>
    </source>
</evidence>
<dbReference type="EMBL" id="JARAOO010000004">
    <property type="protein sequence ID" value="KAJ7972174.1"/>
    <property type="molecule type" value="Genomic_DNA"/>
</dbReference>
<keyword evidence="2" id="KW-1185">Reference proteome</keyword>
<proteinExistence type="predicted"/>
<organism evidence="1 2">
    <name type="scientific">Quillaja saponaria</name>
    <name type="common">Soap bark tree</name>
    <dbReference type="NCBI Taxonomy" id="32244"/>
    <lineage>
        <taxon>Eukaryota</taxon>
        <taxon>Viridiplantae</taxon>
        <taxon>Streptophyta</taxon>
        <taxon>Embryophyta</taxon>
        <taxon>Tracheophyta</taxon>
        <taxon>Spermatophyta</taxon>
        <taxon>Magnoliopsida</taxon>
        <taxon>eudicotyledons</taxon>
        <taxon>Gunneridae</taxon>
        <taxon>Pentapetalae</taxon>
        <taxon>rosids</taxon>
        <taxon>fabids</taxon>
        <taxon>Fabales</taxon>
        <taxon>Quillajaceae</taxon>
        <taxon>Quillaja</taxon>
    </lineage>
</organism>
<accession>A0AAD7VE07</accession>
<comment type="caution">
    <text evidence="1">The sequence shown here is derived from an EMBL/GenBank/DDBJ whole genome shotgun (WGS) entry which is preliminary data.</text>
</comment>
<dbReference type="KEGG" id="qsa:O6P43_010105"/>
<evidence type="ECO:0000313" key="2">
    <source>
        <dbReference type="Proteomes" id="UP001163823"/>
    </source>
</evidence>
<reference evidence="1" key="1">
    <citation type="journal article" date="2023" name="Science">
        <title>Elucidation of the pathway for biosynthesis of saponin adjuvants from the soapbark tree.</title>
        <authorList>
            <person name="Reed J."/>
            <person name="Orme A."/>
            <person name="El-Demerdash A."/>
            <person name="Owen C."/>
            <person name="Martin L.B.B."/>
            <person name="Misra R.C."/>
            <person name="Kikuchi S."/>
            <person name="Rejzek M."/>
            <person name="Martin A.C."/>
            <person name="Harkess A."/>
            <person name="Leebens-Mack J."/>
            <person name="Louveau T."/>
            <person name="Stephenson M.J."/>
            <person name="Osbourn A."/>
        </authorList>
    </citation>
    <scope>NUCLEOTIDE SEQUENCE</scope>
    <source>
        <strain evidence="1">S10</strain>
    </source>
</reference>
<sequence length="137" mass="15868">MFMKGALLVQRCKIGQKKQCLVPKKEFTLESWSQGDRDCTMHLKEDIEAEMLRKQEAIIKREGMKKYSFSHWERRNPHMVEESVLNKDFGRGSCRLEQLAGKETCDTEVLQTLKSVVPSNLFTGEHYGTTRVSLKNT</sequence>
<dbReference type="AlphaFoldDB" id="A0AAD7VE07"/>
<gene>
    <name evidence="1" type="ORF">O6P43_010105</name>
</gene>
<protein>
    <submittedName>
        <fullName evidence="1">Protein IQ-DOMAIN 14</fullName>
    </submittedName>
</protein>
<name>A0AAD7VE07_QUISA</name>
<dbReference type="Proteomes" id="UP001163823">
    <property type="component" value="Chromosome 4"/>
</dbReference>